<dbReference type="PROSITE" id="PS01031">
    <property type="entry name" value="SHSP"/>
    <property type="match status" value="1"/>
</dbReference>
<dbReference type="InterPro" id="IPR031107">
    <property type="entry name" value="Small_HSP"/>
</dbReference>
<dbReference type="InterPro" id="IPR002068">
    <property type="entry name" value="A-crystallin/Hsp20_dom"/>
</dbReference>
<evidence type="ECO:0000256" key="2">
    <source>
        <dbReference type="RuleBase" id="RU003616"/>
    </source>
</evidence>
<dbReference type="Gene3D" id="2.60.40.790">
    <property type="match status" value="1"/>
</dbReference>
<evidence type="ECO:0000313" key="5">
    <source>
        <dbReference type="EMBL" id="KYF56350.1"/>
    </source>
</evidence>
<dbReference type="SUPFAM" id="SSF49764">
    <property type="entry name" value="HSP20-like chaperones"/>
    <property type="match status" value="1"/>
</dbReference>
<dbReference type="Proteomes" id="UP000075604">
    <property type="component" value="Unassembled WGS sequence"/>
</dbReference>
<evidence type="ECO:0000313" key="6">
    <source>
        <dbReference type="Proteomes" id="UP000075604"/>
    </source>
</evidence>
<evidence type="ECO:0000259" key="4">
    <source>
        <dbReference type="PROSITE" id="PS01031"/>
    </source>
</evidence>
<organism evidence="5 6">
    <name type="scientific">Sorangium cellulosum</name>
    <name type="common">Polyangium cellulosum</name>
    <dbReference type="NCBI Taxonomy" id="56"/>
    <lineage>
        <taxon>Bacteria</taxon>
        <taxon>Pseudomonadati</taxon>
        <taxon>Myxococcota</taxon>
        <taxon>Polyangia</taxon>
        <taxon>Polyangiales</taxon>
        <taxon>Polyangiaceae</taxon>
        <taxon>Sorangium</taxon>
    </lineage>
</organism>
<dbReference type="AlphaFoldDB" id="A0A150PL40"/>
<evidence type="ECO:0000256" key="3">
    <source>
        <dbReference type="SAM" id="MobiDB-lite"/>
    </source>
</evidence>
<evidence type="ECO:0000256" key="1">
    <source>
        <dbReference type="PROSITE-ProRule" id="PRU00285"/>
    </source>
</evidence>
<dbReference type="EMBL" id="JELX01002159">
    <property type="protein sequence ID" value="KYF56350.1"/>
    <property type="molecule type" value="Genomic_DNA"/>
</dbReference>
<dbReference type="Pfam" id="PF00011">
    <property type="entry name" value="HSP20"/>
    <property type="match status" value="1"/>
</dbReference>
<reference evidence="5 6" key="1">
    <citation type="submission" date="2014-02" db="EMBL/GenBank/DDBJ databases">
        <title>The small core and large imbalanced accessory genome model reveals a collaborative survival strategy of Sorangium cellulosum strains in nature.</title>
        <authorList>
            <person name="Han K."/>
            <person name="Peng R."/>
            <person name="Blom J."/>
            <person name="Li Y.-Z."/>
        </authorList>
    </citation>
    <scope>NUCLEOTIDE SEQUENCE [LARGE SCALE GENOMIC DNA]</scope>
    <source>
        <strain evidence="5 6">So0157-18</strain>
    </source>
</reference>
<dbReference type="PANTHER" id="PTHR11527">
    <property type="entry name" value="HEAT-SHOCK PROTEIN 20 FAMILY MEMBER"/>
    <property type="match status" value="1"/>
</dbReference>
<sequence>MKKMSTDRNLTNRAETNPEKIQQRPAVAPAVDIYENAEELLVVADLPGVTQDRLAIRLEKGELSFEGRRTDAAEREQSADNLPDFRRSFVVPQGIDSDKISAELQAGVLRIHLPKSASLKPRQIPISAS</sequence>
<dbReference type="InterPro" id="IPR008978">
    <property type="entry name" value="HSP20-like_chaperone"/>
</dbReference>
<accession>A0A150PL40</accession>
<comment type="caution">
    <text evidence="5">The sequence shown here is derived from an EMBL/GenBank/DDBJ whole genome shotgun (WGS) entry which is preliminary data.</text>
</comment>
<protein>
    <submittedName>
        <fullName evidence="5">Heat-shock protein</fullName>
    </submittedName>
</protein>
<name>A0A150PL40_SORCE</name>
<gene>
    <name evidence="5" type="ORF">BE04_18760</name>
</gene>
<dbReference type="CDD" id="cd06464">
    <property type="entry name" value="ACD_sHsps-like"/>
    <property type="match status" value="1"/>
</dbReference>
<feature type="domain" description="SHSP" evidence="4">
    <location>
        <begin position="22"/>
        <end position="129"/>
    </location>
</feature>
<proteinExistence type="inferred from homology"/>
<comment type="similarity">
    <text evidence="1 2">Belongs to the small heat shock protein (HSP20) family.</text>
</comment>
<feature type="region of interest" description="Disordered" evidence="3">
    <location>
        <begin position="1"/>
        <end position="24"/>
    </location>
</feature>